<dbReference type="SUPFAM" id="SSF56112">
    <property type="entry name" value="Protein kinase-like (PK-like)"/>
    <property type="match status" value="1"/>
</dbReference>
<dbReference type="PANTHER" id="PTHR21310:SF37">
    <property type="entry name" value="AMINOGLYCOSIDE PHOSPHOTRANSFERASE DOMAIN-CONTAINING PROTEIN"/>
    <property type="match status" value="1"/>
</dbReference>
<evidence type="ECO:0000313" key="3">
    <source>
        <dbReference type="Proteomes" id="UP000184063"/>
    </source>
</evidence>
<dbReference type="EMBL" id="KV878237">
    <property type="protein sequence ID" value="OJZ90609.1"/>
    <property type="molecule type" value="Genomic_DNA"/>
</dbReference>
<dbReference type="VEuPathDB" id="FungiDB:ASPFODRAFT_56887"/>
<feature type="coiled-coil region" evidence="1">
    <location>
        <begin position="380"/>
        <end position="407"/>
    </location>
</feature>
<dbReference type="Proteomes" id="UP000184063">
    <property type="component" value="Unassembled WGS sequence"/>
</dbReference>
<dbReference type="AlphaFoldDB" id="A0A1M3TUU8"/>
<accession>A0A1M3TUU8</accession>
<dbReference type="InterPro" id="IPR011009">
    <property type="entry name" value="Kinase-like_dom_sf"/>
</dbReference>
<keyword evidence="1" id="KW-0175">Coiled coil</keyword>
<evidence type="ECO:0008006" key="4">
    <source>
        <dbReference type="Google" id="ProtNLM"/>
    </source>
</evidence>
<sequence>MDTNALVELIHEVQGQLWVDKVNETHKLGRLCPWVSTFHPDKLPCELEGSFHHGAFNAGMKMVFSDRTVWMKVAMEVTALRLIRERTAIPVPRVRAWGPAATNPLGLGPSIAERPSRLMRADISDHDVEFIYRQMARFLLQLFRLDFEQIGSLPPPPLTEAHRFTSLPRPLTFKVHSILQNGGVNTFGDRTKGFATTTEYFQYVVGQDWEQLVHQPNSYVAFKALRSFVPDLIHPKYNHGNFKLICDDLGLANLIVHSKDDLTVVGVVDLEWSYIGPAQLFGSAPWWLLQDRPVNSAWDYNGEEPPEIAARTPGHEEKELSSLVKWSQESGAMWLHILLSSGFNDHRSFPFTKLRQHFGADGWAKREKEFDCAEELEAFASRKVRELDKYDEDLEQVEENKALMDNRRMTKEEFILAAAAIIGPCSSLSSVVNDEASSDKVRKAKLIG</sequence>
<gene>
    <name evidence="2" type="ORF">ASPFODRAFT_56887</name>
</gene>
<organism evidence="2 3">
    <name type="scientific">Aspergillus luchuensis (strain CBS 106.47)</name>
    <dbReference type="NCBI Taxonomy" id="1137211"/>
    <lineage>
        <taxon>Eukaryota</taxon>
        <taxon>Fungi</taxon>
        <taxon>Dikarya</taxon>
        <taxon>Ascomycota</taxon>
        <taxon>Pezizomycotina</taxon>
        <taxon>Eurotiomycetes</taxon>
        <taxon>Eurotiomycetidae</taxon>
        <taxon>Eurotiales</taxon>
        <taxon>Aspergillaceae</taxon>
        <taxon>Aspergillus</taxon>
        <taxon>Aspergillus subgen. Circumdati</taxon>
    </lineage>
</organism>
<proteinExistence type="predicted"/>
<dbReference type="PANTHER" id="PTHR21310">
    <property type="entry name" value="AMINOGLYCOSIDE PHOSPHOTRANSFERASE-RELATED-RELATED"/>
    <property type="match status" value="1"/>
</dbReference>
<protein>
    <recommendedName>
        <fullName evidence="4">Aminoglycoside phosphotransferase domain-containing protein</fullName>
    </recommendedName>
</protein>
<reference evidence="3" key="1">
    <citation type="journal article" date="2017" name="Genome Biol.">
        <title>Comparative genomics reveals high biological diversity and specific adaptations in the industrially and medically important fungal genus Aspergillus.</title>
        <authorList>
            <person name="de Vries R.P."/>
            <person name="Riley R."/>
            <person name="Wiebenga A."/>
            <person name="Aguilar-Osorio G."/>
            <person name="Amillis S."/>
            <person name="Uchima C.A."/>
            <person name="Anderluh G."/>
            <person name="Asadollahi M."/>
            <person name="Askin M."/>
            <person name="Barry K."/>
            <person name="Battaglia E."/>
            <person name="Bayram O."/>
            <person name="Benocci T."/>
            <person name="Braus-Stromeyer S.A."/>
            <person name="Caldana C."/>
            <person name="Canovas D."/>
            <person name="Cerqueira G.C."/>
            <person name="Chen F."/>
            <person name="Chen W."/>
            <person name="Choi C."/>
            <person name="Clum A."/>
            <person name="Dos Santos R.A."/>
            <person name="Damasio A.R."/>
            <person name="Diallinas G."/>
            <person name="Emri T."/>
            <person name="Fekete E."/>
            <person name="Flipphi M."/>
            <person name="Freyberg S."/>
            <person name="Gallo A."/>
            <person name="Gournas C."/>
            <person name="Habgood R."/>
            <person name="Hainaut M."/>
            <person name="Harispe M.L."/>
            <person name="Henrissat B."/>
            <person name="Hilden K.S."/>
            <person name="Hope R."/>
            <person name="Hossain A."/>
            <person name="Karabika E."/>
            <person name="Karaffa L."/>
            <person name="Karanyi Z."/>
            <person name="Krasevec N."/>
            <person name="Kuo A."/>
            <person name="Kusch H."/>
            <person name="LaButti K."/>
            <person name="Lagendijk E.L."/>
            <person name="Lapidus A."/>
            <person name="Levasseur A."/>
            <person name="Lindquist E."/>
            <person name="Lipzen A."/>
            <person name="Logrieco A.F."/>
            <person name="MacCabe A."/>
            <person name="Maekelae M.R."/>
            <person name="Malavazi I."/>
            <person name="Melin P."/>
            <person name="Meyer V."/>
            <person name="Mielnichuk N."/>
            <person name="Miskei M."/>
            <person name="Molnar A.P."/>
            <person name="Mule G."/>
            <person name="Ngan C.Y."/>
            <person name="Orejas M."/>
            <person name="Orosz E."/>
            <person name="Ouedraogo J.P."/>
            <person name="Overkamp K.M."/>
            <person name="Park H.-S."/>
            <person name="Perrone G."/>
            <person name="Piumi F."/>
            <person name="Punt P.J."/>
            <person name="Ram A.F."/>
            <person name="Ramon A."/>
            <person name="Rauscher S."/>
            <person name="Record E."/>
            <person name="Riano-Pachon D.M."/>
            <person name="Robert V."/>
            <person name="Roehrig J."/>
            <person name="Ruller R."/>
            <person name="Salamov A."/>
            <person name="Salih N.S."/>
            <person name="Samson R.A."/>
            <person name="Sandor E."/>
            <person name="Sanguinetti M."/>
            <person name="Schuetze T."/>
            <person name="Sepcic K."/>
            <person name="Shelest E."/>
            <person name="Sherlock G."/>
            <person name="Sophianopoulou V."/>
            <person name="Squina F.M."/>
            <person name="Sun H."/>
            <person name="Susca A."/>
            <person name="Todd R.B."/>
            <person name="Tsang A."/>
            <person name="Unkles S.E."/>
            <person name="van de Wiele N."/>
            <person name="van Rossen-Uffink D."/>
            <person name="Oliveira J.V."/>
            <person name="Vesth T.C."/>
            <person name="Visser J."/>
            <person name="Yu J.-H."/>
            <person name="Zhou M."/>
            <person name="Andersen M.R."/>
            <person name="Archer D.B."/>
            <person name="Baker S.E."/>
            <person name="Benoit I."/>
            <person name="Brakhage A.A."/>
            <person name="Braus G.H."/>
            <person name="Fischer R."/>
            <person name="Frisvad J.C."/>
            <person name="Goldman G.H."/>
            <person name="Houbraken J."/>
            <person name="Oakley B."/>
            <person name="Pocsi I."/>
            <person name="Scazzocchio C."/>
            <person name="Seiboth B."/>
            <person name="vanKuyk P.A."/>
            <person name="Wortman J."/>
            <person name="Dyer P.S."/>
            <person name="Grigoriev I.V."/>
        </authorList>
    </citation>
    <scope>NUCLEOTIDE SEQUENCE [LARGE SCALE GENOMIC DNA]</scope>
    <source>
        <strain evidence="3">CBS 106.47</strain>
    </source>
</reference>
<name>A0A1M3TUU8_ASPLC</name>
<dbReference type="InterPro" id="IPR051678">
    <property type="entry name" value="AGP_Transferase"/>
</dbReference>
<dbReference type="OrthoDB" id="5412996at2759"/>
<evidence type="ECO:0000256" key="1">
    <source>
        <dbReference type="SAM" id="Coils"/>
    </source>
</evidence>
<evidence type="ECO:0000313" key="2">
    <source>
        <dbReference type="EMBL" id="OJZ90609.1"/>
    </source>
</evidence>